<dbReference type="Proteomes" id="UP000537161">
    <property type="component" value="Unassembled WGS sequence"/>
</dbReference>
<evidence type="ECO:0000259" key="1">
    <source>
        <dbReference type="Pfam" id="PF00144"/>
    </source>
</evidence>
<dbReference type="InterPro" id="IPR012338">
    <property type="entry name" value="Beta-lactam/transpept-like"/>
</dbReference>
<comment type="caution">
    <text evidence="2">The sequence shown here is derived from an EMBL/GenBank/DDBJ whole genome shotgun (WGS) entry which is preliminary data.</text>
</comment>
<evidence type="ECO:0000313" key="3">
    <source>
        <dbReference type="Proteomes" id="UP000537161"/>
    </source>
</evidence>
<sequence>MSGSISAPSPVEDDGLARSAPSAAGVDAAQILAFIDDVEAAGLELHDLMIWRGGAVVAEAWRWPYGADRLRMTHSMTKSFTACAIGLLIDEGRLALSDRVASFFPEAEIAPDTRQARMTVEDLLTMRSGHASEVSGSIWRSIETSWVREFFRIPVVYEPGTRHVYSSAASYMLSAIVTRITGETIEAYLTPRLFEPLGMAEVRWDIGPDGVNPGGNGISMRTADALKLGILHAQKGVWQDRQILPRAWVEAATRAHGVPDYGYHWVVGDGYYAALGVFVQMVVVFPEADAVIALNSAMDESRVLLPHLRKHFPAAFAGGGSAAADAALAGRLAGWPATPPLPSLVAGDAAALAGDWSVHDNMLGISAVRLEFRGDTMRLSLTDAESEHGVVAGHERWVETTTDLRGASLHHGYRLKDAPTVAGGRWIAANEYELVLHFVESAFRDTFRFRYARGELAIERFVNINSGDRAWPLLTAVRA</sequence>
<protein>
    <submittedName>
        <fullName evidence="2">CubicO group peptidase (Beta-lactamase class C family)</fullName>
    </submittedName>
</protein>
<dbReference type="Gene3D" id="3.40.710.10">
    <property type="entry name" value="DD-peptidase/beta-lactamase superfamily"/>
    <property type="match status" value="1"/>
</dbReference>
<name>A0A7W9ERI6_9SPHN</name>
<dbReference type="RefSeq" id="WP_184096309.1">
    <property type="nucleotide sequence ID" value="NZ_JACIJH010000002.1"/>
</dbReference>
<dbReference type="PANTHER" id="PTHR43283:SF7">
    <property type="entry name" value="BETA-LACTAMASE-RELATED DOMAIN-CONTAINING PROTEIN"/>
    <property type="match status" value="1"/>
</dbReference>
<dbReference type="InterPro" id="IPR001466">
    <property type="entry name" value="Beta-lactam-related"/>
</dbReference>
<dbReference type="Pfam" id="PF00144">
    <property type="entry name" value="Beta-lactamase"/>
    <property type="match status" value="1"/>
</dbReference>
<dbReference type="AlphaFoldDB" id="A0A7W9ERI6"/>
<dbReference type="InterPro" id="IPR050789">
    <property type="entry name" value="Diverse_Enzym_Activities"/>
</dbReference>
<accession>A0A7W9ERI6</accession>
<organism evidence="2 3">
    <name type="scientific">Sphingopyxis panaciterrulae</name>
    <dbReference type="NCBI Taxonomy" id="462372"/>
    <lineage>
        <taxon>Bacteria</taxon>
        <taxon>Pseudomonadati</taxon>
        <taxon>Pseudomonadota</taxon>
        <taxon>Alphaproteobacteria</taxon>
        <taxon>Sphingomonadales</taxon>
        <taxon>Sphingomonadaceae</taxon>
        <taxon>Sphingopyxis</taxon>
    </lineage>
</organism>
<reference evidence="2 3" key="1">
    <citation type="submission" date="2020-08" db="EMBL/GenBank/DDBJ databases">
        <title>Genomic Encyclopedia of Type Strains, Phase IV (KMG-IV): sequencing the most valuable type-strain genomes for metagenomic binning, comparative biology and taxonomic classification.</title>
        <authorList>
            <person name="Goeker M."/>
        </authorList>
    </citation>
    <scope>NUCLEOTIDE SEQUENCE [LARGE SCALE GENOMIC DNA]</scope>
    <source>
        <strain evidence="2 3">DSM 27163</strain>
    </source>
</reference>
<keyword evidence="3" id="KW-1185">Reference proteome</keyword>
<evidence type="ECO:0000313" key="2">
    <source>
        <dbReference type="EMBL" id="MBB5705916.1"/>
    </source>
</evidence>
<dbReference type="PANTHER" id="PTHR43283">
    <property type="entry name" value="BETA-LACTAMASE-RELATED"/>
    <property type="match status" value="1"/>
</dbReference>
<feature type="domain" description="Beta-lactamase-related" evidence="1">
    <location>
        <begin position="48"/>
        <end position="296"/>
    </location>
</feature>
<dbReference type="EMBL" id="JACIJH010000002">
    <property type="protein sequence ID" value="MBB5705916.1"/>
    <property type="molecule type" value="Genomic_DNA"/>
</dbReference>
<gene>
    <name evidence="2" type="ORF">FHR21_001249</name>
</gene>
<dbReference type="SUPFAM" id="SSF56601">
    <property type="entry name" value="beta-lactamase/transpeptidase-like"/>
    <property type="match status" value="1"/>
</dbReference>
<proteinExistence type="predicted"/>